<keyword evidence="1" id="KW-0472">Membrane</keyword>
<accession>A0ABQ7T1X9</accession>
<evidence type="ECO:0000313" key="3">
    <source>
        <dbReference type="Proteomes" id="UP000826234"/>
    </source>
</evidence>
<comment type="caution">
    <text evidence="2">The sequence shown here is derived from an EMBL/GenBank/DDBJ whole genome shotgun (WGS) entry which is preliminary data.</text>
</comment>
<keyword evidence="1" id="KW-1133">Transmembrane helix</keyword>
<sequence length="488" mass="53035">TASLSSHEDIDCRTRCLVNCSEGHYFMSGNCLECPVGFFCPGGQMAPQWCPMGTYNQLTAQTDITSCQACPYGYISLETRAGCRACPDGYWCDPQKGLQRHCNPGQYSPEGVMECWVCPKGYICPNGQETQRCLGGHEPNPTLSLGFFQGIIVLMVALFSHYCVLLVLGLPLQDRLNAKNAADVLAVQMAQMRHILPRDPLALLQDCKAISVRQVNLFIFCYWMEYMQDIDCHLLFHLLGHFQSNGLTMLPCPGGSFESRERFARPTNGSLSYFPGVKQCLKCPAGYFCPNGTSYPNPCPPGTYNPLQGQDESSDCRTCPAGRACTQAGLAKPDSECMPGYVCPVGSSSPHAPSNACPPGTFSNRSDLFDKSQCETCPERFVCTRGSGGKQKPPSPCPAGHYCPPGTKNPTQYKCAAGTWSNNSGLAAQNECILCPAGWFCMAGAHAPSGSCSAGHFCPEGKEKPAKLNSWLYICTLLNFFECILLSL</sequence>
<name>A0ABQ7T1X9_PHRPL</name>
<gene>
    <name evidence="2" type="ORF">JD844_031442</name>
</gene>
<evidence type="ECO:0000256" key="1">
    <source>
        <dbReference type="SAM" id="Phobius"/>
    </source>
</evidence>
<reference evidence="2 3" key="1">
    <citation type="journal article" date="2022" name="Gigascience">
        <title>A chromosome-level genome assembly and annotation of the desert horned lizard, Phrynosoma platyrhinos, provides insight into chromosomal rearrangements among reptiles.</title>
        <authorList>
            <person name="Koochekian N."/>
            <person name="Ascanio A."/>
            <person name="Farleigh K."/>
            <person name="Card D.C."/>
            <person name="Schield D.R."/>
            <person name="Castoe T.A."/>
            <person name="Jezkova T."/>
        </authorList>
    </citation>
    <scope>NUCLEOTIDE SEQUENCE [LARGE SCALE GENOMIC DNA]</scope>
    <source>
        <strain evidence="2">NK-2021</strain>
    </source>
</reference>
<organism evidence="2 3">
    <name type="scientific">Phrynosoma platyrhinos</name>
    <name type="common">Desert horned lizard</name>
    <dbReference type="NCBI Taxonomy" id="52577"/>
    <lineage>
        <taxon>Eukaryota</taxon>
        <taxon>Metazoa</taxon>
        <taxon>Chordata</taxon>
        <taxon>Craniata</taxon>
        <taxon>Vertebrata</taxon>
        <taxon>Euteleostomi</taxon>
        <taxon>Lepidosauria</taxon>
        <taxon>Squamata</taxon>
        <taxon>Bifurcata</taxon>
        <taxon>Unidentata</taxon>
        <taxon>Episquamata</taxon>
        <taxon>Toxicofera</taxon>
        <taxon>Iguania</taxon>
        <taxon>Phrynosomatidae</taxon>
        <taxon>Phrynosomatinae</taxon>
        <taxon>Phrynosoma</taxon>
    </lineage>
</organism>
<proteinExistence type="predicted"/>
<dbReference type="SUPFAM" id="SSF57184">
    <property type="entry name" value="Growth factor receptor domain"/>
    <property type="match status" value="3"/>
</dbReference>
<evidence type="ECO:0000313" key="2">
    <source>
        <dbReference type="EMBL" id="KAH0623288.1"/>
    </source>
</evidence>
<dbReference type="InterPro" id="IPR009030">
    <property type="entry name" value="Growth_fac_rcpt_cys_sf"/>
</dbReference>
<feature type="non-terminal residue" evidence="2">
    <location>
        <position position="1"/>
    </location>
</feature>
<dbReference type="PANTHER" id="PTHR47236:SF4">
    <property type="entry name" value="GENE 9195-RELATED"/>
    <property type="match status" value="1"/>
</dbReference>
<dbReference type="PANTHER" id="PTHR47236">
    <property type="entry name" value="GENE, 32742-RELATED-RELATED"/>
    <property type="match status" value="1"/>
</dbReference>
<feature type="transmembrane region" description="Helical" evidence="1">
    <location>
        <begin position="147"/>
        <end position="170"/>
    </location>
</feature>
<dbReference type="Proteomes" id="UP000826234">
    <property type="component" value="Unassembled WGS sequence"/>
</dbReference>
<protein>
    <submittedName>
        <fullName evidence="2">Uncharacterized protein</fullName>
    </submittedName>
</protein>
<dbReference type="SMART" id="SM01411">
    <property type="entry name" value="Ephrin_rec_like"/>
    <property type="match status" value="6"/>
</dbReference>
<dbReference type="EMBL" id="JAIPUX010003283">
    <property type="protein sequence ID" value="KAH0623288.1"/>
    <property type="molecule type" value="Genomic_DNA"/>
</dbReference>
<keyword evidence="3" id="KW-1185">Reference proteome</keyword>
<keyword evidence="1" id="KW-0812">Transmembrane</keyword>
<dbReference type="Gene3D" id="2.10.50.10">
    <property type="entry name" value="Tumor Necrosis Factor Receptor, subunit A, domain 2"/>
    <property type="match status" value="2"/>
</dbReference>